<dbReference type="PANTHER" id="PTHR11076">
    <property type="entry name" value="DNA REPAIR POLYMERASE UMUC / TRANSFERASE FAMILY MEMBER"/>
    <property type="match status" value="1"/>
</dbReference>
<dbReference type="GO" id="GO:0042276">
    <property type="term" value="P:error-prone translesion synthesis"/>
    <property type="evidence" value="ECO:0007669"/>
    <property type="project" value="TreeGrafter"/>
</dbReference>
<dbReference type="Proteomes" id="UP000249135">
    <property type="component" value="Unassembled WGS sequence"/>
</dbReference>
<dbReference type="GO" id="GO:0009432">
    <property type="term" value="P:SOS response"/>
    <property type="evidence" value="ECO:0007669"/>
    <property type="project" value="UniProtKB-KW"/>
</dbReference>
<evidence type="ECO:0000256" key="6">
    <source>
        <dbReference type="SAM" id="MobiDB-lite"/>
    </source>
</evidence>
<evidence type="ECO:0000313" key="8">
    <source>
        <dbReference type="EMBL" id="PZQ77821.1"/>
    </source>
</evidence>
<comment type="similarity">
    <text evidence="1">Belongs to the DNA polymerase type-Y family.</text>
</comment>
<evidence type="ECO:0000313" key="9">
    <source>
        <dbReference type="Proteomes" id="UP000249135"/>
    </source>
</evidence>
<sequence length="382" mass="41467">MAQPHFEFRGLEESAGLLALSANFTLYGDMSDRMMSLAAGLGPGQEVYSIDECFIDLNGVRGDLAARARAVRGRILRWIGIPSCVGIAPTKTLAKLANHVAKSAERKPGSYPAQHAQVCDLGALPPPAVNELLAATEVGDVWGVGHRIGEQLRADGVLTAFDLARMDPATARRRWSVVLERTVRELQGLPCIDLDDAPAPKREIACTRSFGKPVRELAQLVEAVSEFAARAAEKLRRQGSLAGRVLVFAHTSPFRPGPRWAKSLVVPLRRPTADTTLITQAAVLGLELIFEPGFDLAKAGVMLLELSNSSILQAELNLEDEAGRDHGKLMTAVDALNARWGKSTVRAASAGTAGDKREWTMRQMRRTPHYTTDWRQVPAARA</sequence>
<dbReference type="Gene3D" id="3.30.70.270">
    <property type="match status" value="1"/>
</dbReference>
<comment type="caution">
    <text evidence="8">The sequence shown here is derived from an EMBL/GenBank/DDBJ whole genome shotgun (WGS) entry which is preliminary data.</text>
</comment>
<dbReference type="Gene3D" id="1.10.150.20">
    <property type="entry name" value="5' to 3' exonuclease, C-terminal subdomain"/>
    <property type="match status" value="1"/>
</dbReference>
<dbReference type="Pfam" id="PF11799">
    <property type="entry name" value="IMS_C"/>
    <property type="match status" value="1"/>
</dbReference>
<dbReference type="InterPro" id="IPR017961">
    <property type="entry name" value="DNA_pol_Y-fam_little_finger"/>
</dbReference>
<dbReference type="SUPFAM" id="SSF56672">
    <property type="entry name" value="DNA/RNA polymerases"/>
    <property type="match status" value="1"/>
</dbReference>
<proteinExistence type="inferred from homology"/>
<dbReference type="InterPro" id="IPR043128">
    <property type="entry name" value="Rev_trsase/Diguanyl_cyclase"/>
</dbReference>
<feature type="domain" description="UmuC" evidence="7">
    <location>
        <begin position="1"/>
        <end position="145"/>
    </location>
</feature>
<keyword evidence="5" id="KW-0742">SOS response</keyword>
<evidence type="ECO:0000256" key="5">
    <source>
        <dbReference type="ARBA" id="ARBA00023236"/>
    </source>
</evidence>
<dbReference type="GO" id="GO:0006281">
    <property type="term" value="P:DNA repair"/>
    <property type="evidence" value="ECO:0007669"/>
    <property type="project" value="UniProtKB-KW"/>
</dbReference>
<keyword evidence="2" id="KW-0227">DNA damage</keyword>
<dbReference type="EMBL" id="QFPP01000009">
    <property type="protein sequence ID" value="PZQ77821.1"/>
    <property type="molecule type" value="Genomic_DNA"/>
</dbReference>
<reference evidence="8 9" key="1">
    <citation type="submission" date="2017-08" db="EMBL/GenBank/DDBJ databases">
        <title>Infants hospitalized years apart are colonized by the same room-sourced microbial strains.</title>
        <authorList>
            <person name="Brooks B."/>
            <person name="Olm M.R."/>
            <person name="Firek B.A."/>
            <person name="Baker R."/>
            <person name="Thomas B.C."/>
            <person name="Morowitz M.J."/>
            <person name="Banfield J.F."/>
        </authorList>
    </citation>
    <scope>NUCLEOTIDE SEQUENCE [LARGE SCALE GENOMIC DNA]</scope>
    <source>
        <strain evidence="8">S2_005_003_R2_41</strain>
    </source>
</reference>
<feature type="region of interest" description="Disordered" evidence="6">
    <location>
        <begin position="360"/>
        <end position="382"/>
    </location>
</feature>
<name>A0A2W5QH14_VARPD</name>
<dbReference type="Pfam" id="PF00817">
    <property type="entry name" value="IMS"/>
    <property type="match status" value="1"/>
</dbReference>
<keyword evidence="3" id="KW-0741">SOS mutagenesis</keyword>
<dbReference type="InterPro" id="IPR050116">
    <property type="entry name" value="DNA_polymerase-Y"/>
</dbReference>
<evidence type="ECO:0000259" key="7">
    <source>
        <dbReference type="PROSITE" id="PS50173"/>
    </source>
</evidence>
<evidence type="ECO:0000256" key="4">
    <source>
        <dbReference type="ARBA" id="ARBA00023204"/>
    </source>
</evidence>
<gene>
    <name evidence="8" type="ORF">DI563_02365</name>
</gene>
<evidence type="ECO:0000256" key="2">
    <source>
        <dbReference type="ARBA" id="ARBA00022763"/>
    </source>
</evidence>
<protein>
    <submittedName>
        <fullName evidence="8">DNA polymerase V subunit UmuC</fullName>
    </submittedName>
</protein>
<dbReference type="InterPro" id="IPR025188">
    <property type="entry name" value="DUF4113"/>
</dbReference>
<dbReference type="PROSITE" id="PS50173">
    <property type="entry name" value="UMUC"/>
    <property type="match status" value="1"/>
</dbReference>
<keyword evidence="4" id="KW-0234">DNA repair</keyword>
<evidence type="ECO:0000256" key="1">
    <source>
        <dbReference type="ARBA" id="ARBA00010945"/>
    </source>
</evidence>
<dbReference type="CDD" id="cd01700">
    <property type="entry name" value="PolY_Pol_V_umuC"/>
    <property type="match status" value="1"/>
</dbReference>
<dbReference type="GO" id="GO:0005829">
    <property type="term" value="C:cytosol"/>
    <property type="evidence" value="ECO:0007669"/>
    <property type="project" value="TreeGrafter"/>
</dbReference>
<dbReference type="InterPro" id="IPR001126">
    <property type="entry name" value="UmuC"/>
</dbReference>
<organism evidence="8 9">
    <name type="scientific">Variovorax paradoxus</name>
    <dbReference type="NCBI Taxonomy" id="34073"/>
    <lineage>
        <taxon>Bacteria</taxon>
        <taxon>Pseudomonadati</taxon>
        <taxon>Pseudomonadota</taxon>
        <taxon>Betaproteobacteria</taxon>
        <taxon>Burkholderiales</taxon>
        <taxon>Comamonadaceae</taxon>
        <taxon>Variovorax</taxon>
    </lineage>
</organism>
<evidence type="ECO:0000256" key="3">
    <source>
        <dbReference type="ARBA" id="ARBA00023199"/>
    </source>
</evidence>
<dbReference type="PANTHER" id="PTHR11076:SF34">
    <property type="entry name" value="PROTEIN UMUC"/>
    <property type="match status" value="1"/>
</dbReference>
<dbReference type="InterPro" id="IPR043502">
    <property type="entry name" value="DNA/RNA_pol_sf"/>
</dbReference>
<dbReference type="AlphaFoldDB" id="A0A2W5QH14"/>
<dbReference type="GO" id="GO:0003684">
    <property type="term" value="F:damaged DNA binding"/>
    <property type="evidence" value="ECO:0007669"/>
    <property type="project" value="InterPro"/>
</dbReference>
<dbReference type="GO" id="GO:0003887">
    <property type="term" value="F:DNA-directed DNA polymerase activity"/>
    <property type="evidence" value="ECO:0007669"/>
    <property type="project" value="TreeGrafter"/>
</dbReference>
<dbReference type="Pfam" id="PF13438">
    <property type="entry name" value="DUF4113"/>
    <property type="match status" value="1"/>
</dbReference>
<accession>A0A2W5QH14</accession>